<comment type="caution">
    <text evidence="10">The sequence shown here is derived from an EMBL/GenBank/DDBJ whole genome shotgun (WGS) entry which is preliminary data.</text>
</comment>
<evidence type="ECO:0000256" key="4">
    <source>
        <dbReference type="ARBA" id="ARBA00022679"/>
    </source>
</evidence>
<evidence type="ECO:0000256" key="3">
    <source>
        <dbReference type="ARBA" id="ARBA00022676"/>
    </source>
</evidence>
<accession>H1CXF9</accession>
<name>H1CXF9_9FIRM</name>
<feature type="transmembrane region" description="Helical" evidence="8">
    <location>
        <begin position="112"/>
        <end position="132"/>
    </location>
</feature>
<feature type="transmembrane region" description="Helical" evidence="8">
    <location>
        <begin position="363"/>
        <end position="383"/>
    </location>
</feature>
<dbReference type="InterPro" id="IPR038731">
    <property type="entry name" value="RgtA/B/C-like"/>
</dbReference>
<evidence type="ECO:0000256" key="5">
    <source>
        <dbReference type="ARBA" id="ARBA00022692"/>
    </source>
</evidence>
<dbReference type="HOGENOM" id="CLU_019200_0_2_9"/>
<dbReference type="PANTHER" id="PTHR33908:SF3">
    <property type="entry name" value="UNDECAPRENYL PHOSPHATE-ALPHA-4-AMINO-4-DEOXY-L-ARABINOSE ARABINOSYL TRANSFERASE"/>
    <property type="match status" value="1"/>
</dbReference>
<reference evidence="10 11" key="1">
    <citation type="submission" date="2011-11" db="EMBL/GenBank/DDBJ databases">
        <title>The Genome Sequence of Dialister succinatiphilus YIT 11850.</title>
        <authorList>
            <consortium name="The Broad Institute Genome Sequencing Platform"/>
            <person name="Earl A."/>
            <person name="Ward D."/>
            <person name="Feldgarden M."/>
            <person name="Gevers D."/>
            <person name="Morotomi M."/>
            <person name="Young S.K."/>
            <person name="Zeng Q."/>
            <person name="Gargeya S."/>
            <person name="Fitzgerald M."/>
            <person name="Haas B."/>
            <person name="Abouelleil A."/>
            <person name="Alvarado L."/>
            <person name="Arachchi H.M."/>
            <person name="Berlin A."/>
            <person name="Brown A."/>
            <person name="Chapman S.B."/>
            <person name="Dunbar C."/>
            <person name="Gearin G."/>
            <person name="Goldberg J."/>
            <person name="Griggs A."/>
            <person name="Gujja S."/>
            <person name="Heiman D."/>
            <person name="Howarth C."/>
            <person name="Lui A."/>
            <person name="MacDonald P.J.P."/>
            <person name="Montmayeur A."/>
            <person name="Murphy C."/>
            <person name="Neiman D."/>
            <person name="Pearson M."/>
            <person name="Priest M."/>
            <person name="Roberts A."/>
            <person name="Saif S."/>
            <person name="Shea T."/>
            <person name="Sisk P."/>
            <person name="Stolte C."/>
            <person name="Sykes S."/>
            <person name="Wortman J."/>
            <person name="Nusbaum C."/>
            <person name="Birren B."/>
        </authorList>
    </citation>
    <scope>NUCLEOTIDE SEQUENCE [LARGE SCALE GENOMIC DNA]</scope>
    <source>
        <strain evidence="10 11">YIT 11850</strain>
    </source>
</reference>
<feature type="transmembrane region" description="Helical" evidence="8">
    <location>
        <begin position="197"/>
        <end position="215"/>
    </location>
</feature>
<feature type="domain" description="Glycosyltransferase RgtA/B/C/D-like" evidence="9">
    <location>
        <begin position="60"/>
        <end position="209"/>
    </location>
</feature>
<feature type="transmembrane region" description="Helical" evidence="8">
    <location>
        <begin position="390"/>
        <end position="410"/>
    </location>
</feature>
<sequence length="529" mass="59597">MKLNKNCIFLFLFCIVLYGAFLGTIPLLDPDEPVYGETAKEMIATGDFLSPRIYGEFWYDKPPLFYWLEALSFSLFGVSTWAARFPSLFLGALTPVYLYLSSRKLIGGKAALRGAFICATSLEIIVLARSSVTDTLLTLTLTITLMSFLRKEYIAAYIFCGLALLTKGPVGFGFPALIVGIWMVLTKQFHVKEILGLKWYWGIPLACLIGLPWYIAMGHIHGSAFIDTFLGYHNVTRFVSPEHAGQNHYWLYIVVLLAGFYPWSGTLPGIFRRTKKWLKDRTSAFFLVWTLFIFIFFSLSSTQLFSYVLPMFPPLSLLAGMYLTDCEESGHISKTLIFSHLFFSLLTAGAIALAPINPDGGPIIRWLIVFFMVLAAVLAALGLKRGRFRAFMMTQALLILVFVLSIWGAFASAVSSLFTSAAIAEKLASTDRDPSIPLYVDTFYRPSTAFYTDIYGKALPEFDRRKQETDEKNEEKGVLLPGKETSRLPENAYILVQKKVFKNWPEEQKSGLTVLWEKDTALLLLKKED</sequence>
<evidence type="ECO:0000256" key="6">
    <source>
        <dbReference type="ARBA" id="ARBA00022989"/>
    </source>
</evidence>
<dbReference type="AlphaFoldDB" id="H1CXF9"/>
<feature type="transmembrane region" description="Helical" evidence="8">
    <location>
        <begin position="305"/>
        <end position="324"/>
    </location>
</feature>
<evidence type="ECO:0000256" key="2">
    <source>
        <dbReference type="ARBA" id="ARBA00022475"/>
    </source>
</evidence>
<dbReference type="InterPro" id="IPR050297">
    <property type="entry name" value="LipidA_mod_glycosyltrf_83"/>
</dbReference>
<feature type="transmembrane region" description="Helical" evidence="8">
    <location>
        <begin position="336"/>
        <end position="357"/>
    </location>
</feature>
<evidence type="ECO:0000256" key="8">
    <source>
        <dbReference type="SAM" id="Phobius"/>
    </source>
</evidence>
<keyword evidence="2" id="KW-1003">Cell membrane</keyword>
<keyword evidence="5 8" id="KW-0812">Transmembrane</keyword>
<keyword evidence="11" id="KW-1185">Reference proteome</keyword>
<gene>
    <name evidence="10" type="ORF">HMPREF9453_00047</name>
</gene>
<dbReference type="GO" id="GO:0016763">
    <property type="term" value="F:pentosyltransferase activity"/>
    <property type="evidence" value="ECO:0007669"/>
    <property type="project" value="TreeGrafter"/>
</dbReference>
<evidence type="ECO:0000256" key="7">
    <source>
        <dbReference type="ARBA" id="ARBA00023136"/>
    </source>
</evidence>
<feature type="transmembrane region" description="Helical" evidence="8">
    <location>
        <begin position="283"/>
        <end position="299"/>
    </location>
</feature>
<keyword evidence="4" id="KW-0808">Transferase</keyword>
<evidence type="ECO:0000256" key="1">
    <source>
        <dbReference type="ARBA" id="ARBA00004651"/>
    </source>
</evidence>
<dbReference type="GO" id="GO:0010041">
    <property type="term" value="P:response to iron(III) ion"/>
    <property type="evidence" value="ECO:0007669"/>
    <property type="project" value="TreeGrafter"/>
</dbReference>
<dbReference type="STRING" id="742743.HMPREF9453_00047"/>
<dbReference type="Proteomes" id="UP000003277">
    <property type="component" value="Unassembled WGS sequence"/>
</dbReference>
<evidence type="ECO:0000313" key="11">
    <source>
        <dbReference type="Proteomes" id="UP000003277"/>
    </source>
</evidence>
<feature type="transmembrane region" description="Helical" evidence="8">
    <location>
        <begin position="154"/>
        <end position="185"/>
    </location>
</feature>
<dbReference type="PANTHER" id="PTHR33908">
    <property type="entry name" value="MANNOSYLTRANSFERASE YKCB-RELATED"/>
    <property type="match status" value="1"/>
</dbReference>
<keyword evidence="6 8" id="KW-1133">Transmembrane helix</keyword>
<dbReference type="OrthoDB" id="9775035at2"/>
<keyword evidence="3" id="KW-0328">Glycosyltransferase</keyword>
<protein>
    <recommendedName>
        <fullName evidence="9">Glycosyltransferase RgtA/B/C/D-like domain-containing protein</fullName>
    </recommendedName>
</protein>
<organism evidence="10 11">
    <name type="scientific">Dialister succinatiphilus YIT 11850</name>
    <dbReference type="NCBI Taxonomy" id="742743"/>
    <lineage>
        <taxon>Bacteria</taxon>
        <taxon>Bacillati</taxon>
        <taxon>Bacillota</taxon>
        <taxon>Negativicutes</taxon>
        <taxon>Veillonellales</taxon>
        <taxon>Veillonellaceae</taxon>
        <taxon>Dialister</taxon>
    </lineage>
</organism>
<feature type="transmembrane region" description="Helical" evidence="8">
    <location>
        <begin position="7"/>
        <end position="28"/>
    </location>
</feature>
<dbReference type="RefSeq" id="WP_008858554.1">
    <property type="nucleotide sequence ID" value="NZ_JH591187.1"/>
</dbReference>
<dbReference type="EMBL" id="ADLT01000001">
    <property type="protein sequence ID" value="EHO63990.1"/>
    <property type="molecule type" value="Genomic_DNA"/>
</dbReference>
<keyword evidence="7 8" id="KW-0472">Membrane</keyword>
<feature type="transmembrane region" description="Helical" evidence="8">
    <location>
        <begin position="249"/>
        <end position="271"/>
    </location>
</feature>
<dbReference type="eggNOG" id="COG1807">
    <property type="taxonomic scope" value="Bacteria"/>
</dbReference>
<evidence type="ECO:0000313" key="10">
    <source>
        <dbReference type="EMBL" id="EHO63990.1"/>
    </source>
</evidence>
<dbReference type="PATRIC" id="fig|742743.3.peg.49"/>
<dbReference type="GO" id="GO:0009103">
    <property type="term" value="P:lipopolysaccharide biosynthetic process"/>
    <property type="evidence" value="ECO:0007669"/>
    <property type="project" value="UniProtKB-ARBA"/>
</dbReference>
<comment type="subcellular location">
    <subcellularLocation>
        <location evidence="1">Cell membrane</location>
        <topology evidence="1">Multi-pass membrane protein</topology>
    </subcellularLocation>
</comment>
<evidence type="ECO:0000259" key="9">
    <source>
        <dbReference type="Pfam" id="PF13231"/>
    </source>
</evidence>
<feature type="transmembrane region" description="Helical" evidence="8">
    <location>
        <begin position="81"/>
        <end position="100"/>
    </location>
</feature>
<dbReference type="Pfam" id="PF13231">
    <property type="entry name" value="PMT_2"/>
    <property type="match status" value="1"/>
</dbReference>
<proteinExistence type="predicted"/>
<dbReference type="GO" id="GO:0005886">
    <property type="term" value="C:plasma membrane"/>
    <property type="evidence" value="ECO:0007669"/>
    <property type="project" value="UniProtKB-SubCell"/>
</dbReference>